<feature type="transmembrane region" description="Helical" evidence="2">
    <location>
        <begin position="326"/>
        <end position="348"/>
    </location>
</feature>
<keyword evidence="4" id="KW-1185">Reference proteome</keyword>
<organism evidence="3 4">
    <name type="scientific">Sediminivirga luteola</name>
    <dbReference type="NCBI Taxonomy" id="1774748"/>
    <lineage>
        <taxon>Bacteria</taxon>
        <taxon>Bacillati</taxon>
        <taxon>Actinomycetota</taxon>
        <taxon>Actinomycetes</taxon>
        <taxon>Micrococcales</taxon>
        <taxon>Brevibacteriaceae</taxon>
        <taxon>Sediminivirga</taxon>
    </lineage>
</organism>
<comment type="caution">
    <text evidence="3">The sequence shown here is derived from an EMBL/GenBank/DDBJ whole genome shotgun (WGS) entry which is preliminary data.</text>
</comment>
<dbReference type="EMBL" id="BMFY01000003">
    <property type="protein sequence ID" value="GGA07686.1"/>
    <property type="molecule type" value="Genomic_DNA"/>
</dbReference>
<evidence type="ECO:0000256" key="2">
    <source>
        <dbReference type="SAM" id="Phobius"/>
    </source>
</evidence>
<keyword evidence="2" id="KW-0472">Membrane</keyword>
<evidence type="ECO:0000313" key="3">
    <source>
        <dbReference type="EMBL" id="GGA07686.1"/>
    </source>
</evidence>
<feature type="transmembrane region" description="Helical" evidence="2">
    <location>
        <begin position="111"/>
        <end position="132"/>
    </location>
</feature>
<keyword evidence="2" id="KW-1133">Transmembrane helix</keyword>
<feature type="transmembrane region" description="Helical" evidence="2">
    <location>
        <begin position="7"/>
        <end position="27"/>
    </location>
</feature>
<dbReference type="Proteomes" id="UP000616114">
    <property type="component" value="Unassembled WGS sequence"/>
</dbReference>
<reference evidence="3" key="1">
    <citation type="journal article" date="2014" name="Int. J. Syst. Evol. Microbiol.">
        <title>Complete genome sequence of Corynebacterium casei LMG S-19264T (=DSM 44701T), isolated from a smear-ripened cheese.</title>
        <authorList>
            <consortium name="US DOE Joint Genome Institute (JGI-PGF)"/>
            <person name="Walter F."/>
            <person name="Albersmeier A."/>
            <person name="Kalinowski J."/>
            <person name="Ruckert C."/>
        </authorList>
    </citation>
    <scope>NUCLEOTIDE SEQUENCE</scope>
    <source>
        <strain evidence="3">CGMCC 1.12785</strain>
    </source>
</reference>
<protein>
    <submittedName>
        <fullName evidence="3">Uncharacterized protein</fullName>
    </submittedName>
</protein>
<evidence type="ECO:0000313" key="4">
    <source>
        <dbReference type="Proteomes" id="UP000616114"/>
    </source>
</evidence>
<feature type="transmembrane region" description="Helical" evidence="2">
    <location>
        <begin position="138"/>
        <end position="158"/>
    </location>
</feature>
<feature type="transmembrane region" description="Helical" evidence="2">
    <location>
        <begin position="47"/>
        <end position="66"/>
    </location>
</feature>
<sequence length="432" mass="44575">MTIRTLIPFLAGVGAATVLAFAAGLLAEEGLLSHPVLSSAVDQLSRVGVGLALGGAYLGWLAVVLARGVKEVATSRALAAAAAAGAPRNAVPHPQQVEATVRKAFGSFTGFALINLIIGGFLVIFLGIFTLTYDEPFVSGWIVFGVGVAYLAGIGWLARSVLHTVRPAHEAGREAIAAHWRTEDEQAAWDAAHETVRSSPAHRPGLGALLSYAGGGLAALAFMLLHALLAVTHPDAERWPGGRAGTRATYGADVERLIDVGLWGFAICLTLAVAAALAGTLVEGAVQRREQASLQQALADPSAARPDEDLLGRHAERHAVAAAQALSGLAGAGTTVGAAILVLGSGVISDLSNLYSDAETIFADLRPVAGITLAASLAALVAAFGWNAASSGKNHELRNALLKRWPVLPEPKADSEGNVHRARRGPALHRAD</sequence>
<feature type="transmembrane region" description="Helical" evidence="2">
    <location>
        <begin position="368"/>
        <end position="389"/>
    </location>
</feature>
<dbReference type="AlphaFoldDB" id="A0A8J2TWF8"/>
<feature type="compositionally biased region" description="Basic residues" evidence="1">
    <location>
        <begin position="420"/>
        <end position="432"/>
    </location>
</feature>
<feature type="transmembrane region" description="Helical" evidence="2">
    <location>
        <begin position="260"/>
        <end position="282"/>
    </location>
</feature>
<name>A0A8J2TWF8_9MICO</name>
<feature type="region of interest" description="Disordered" evidence="1">
    <location>
        <begin position="412"/>
        <end position="432"/>
    </location>
</feature>
<feature type="transmembrane region" description="Helical" evidence="2">
    <location>
        <begin position="206"/>
        <end position="229"/>
    </location>
</feature>
<accession>A0A8J2TWF8</accession>
<reference evidence="3" key="2">
    <citation type="submission" date="2020-09" db="EMBL/GenBank/DDBJ databases">
        <authorList>
            <person name="Sun Q."/>
            <person name="Zhou Y."/>
        </authorList>
    </citation>
    <scope>NUCLEOTIDE SEQUENCE</scope>
    <source>
        <strain evidence="3">CGMCC 1.12785</strain>
    </source>
</reference>
<evidence type="ECO:0000256" key="1">
    <source>
        <dbReference type="SAM" id="MobiDB-lite"/>
    </source>
</evidence>
<proteinExistence type="predicted"/>
<keyword evidence="2" id="KW-0812">Transmembrane</keyword>
<gene>
    <name evidence="3" type="ORF">GCM10011333_08050</name>
</gene>
<dbReference type="RefSeq" id="WP_188549644.1">
    <property type="nucleotide sequence ID" value="NZ_BMFY01000003.1"/>
</dbReference>